<accession>A0A1Q5QAK7</accession>
<dbReference type="RefSeq" id="XP_020123093.1">
    <property type="nucleotide sequence ID" value="XM_020261240.1"/>
</dbReference>
<protein>
    <recommendedName>
        <fullName evidence="2">DM2 domain-containing protein</fullName>
    </recommendedName>
</protein>
<feature type="region of interest" description="Disordered" evidence="1">
    <location>
        <begin position="169"/>
        <end position="215"/>
    </location>
</feature>
<feature type="compositionally biased region" description="Acidic residues" evidence="1">
    <location>
        <begin position="183"/>
        <end position="199"/>
    </location>
</feature>
<evidence type="ECO:0000313" key="3">
    <source>
        <dbReference type="EMBL" id="OKL62972.1"/>
    </source>
</evidence>
<dbReference type="InterPro" id="IPR036885">
    <property type="entry name" value="SWIB_MDM2_dom_sf"/>
</dbReference>
<dbReference type="Gene3D" id="1.10.245.10">
    <property type="entry name" value="SWIB/MDM2 domain"/>
    <property type="match status" value="1"/>
</dbReference>
<name>A0A1Q5QAK7_TALAT</name>
<dbReference type="GeneID" id="31001317"/>
<evidence type="ECO:0000256" key="1">
    <source>
        <dbReference type="SAM" id="MobiDB-lite"/>
    </source>
</evidence>
<sequence length="523" mass="58795">MAMNAPMQPNYPRGYPQAAQRSPATPRRGAPMPGPGVPMPPHQQVVHPQYMAAAAAAAHQRNMPPVNEASLRRSRKPTDKNMPDGLEDFVIGDGVQEYKRLREIEKRLDSSMVRKRLDIQDSLSRSMKRYRTLRIWISNTTENQAWQKSEQNGNGGPGSGRYKVRIEGRLLDDDTDSTIPAADSDDEDEETNEASAEGEDGVKNPKKSKGQQNQRQRLSQFFKSITIDFDKTFNAKTDDVSPITWTKPQLPGNVVSLPPSADFDSIQFSRGAQENVNITISLVRDEAPERLKVSKDLSDIIDVEEESRSGIILGIWDYVRAMGLQEDQEKRQVRCDARLRKLFGRDQVFFPQIPDVIGSHTSPLDPIKLPYTIRVDEEFHNNPAPTVYDIRVAVDDPLRQKMLALTSNPQYPASLRQISVLDDQLALIIQALMHSKARHSFYTALSKDPANFVRRWLGSQRRDLETILGEAVRGGGEDGSGPEFRRGGTNSAWNAPVAREAVRYMLARPDSSLGAQDVWMYFD</sequence>
<evidence type="ECO:0000313" key="4">
    <source>
        <dbReference type="Proteomes" id="UP000214365"/>
    </source>
</evidence>
<dbReference type="Proteomes" id="UP000214365">
    <property type="component" value="Unassembled WGS sequence"/>
</dbReference>
<dbReference type="STRING" id="1441469.A0A1Q5QAK7"/>
<dbReference type="SMART" id="SM00151">
    <property type="entry name" value="SWIB"/>
    <property type="match status" value="1"/>
</dbReference>
<keyword evidence="4" id="KW-1185">Reference proteome</keyword>
<dbReference type="InterPro" id="IPR003121">
    <property type="entry name" value="SWIB_MDM2_domain"/>
</dbReference>
<evidence type="ECO:0000259" key="2">
    <source>
        <dbReference type="PROSITE" id="PS51925"/>
    </source>
</evidence>
<dbReference type="AlphaFoldDB" id="A0A1Q5QAK7"/>
<proteinExistence type="predicted"/>
<dbReference type="SUPFAM" id="SSF47592">
    <property type="entry name" value="SWIB/MDM2 domain"/>
    <property type="match status" value="1"/>
</dbReference>
<dbReference type="EMBL" id="LFMY01000002">
    <property type="protein sequence ID" value="OKL62972.1"/>
    <property type="molecule type" value="Genomic_DNA"/>
</dbReference>
<dbReference type="PROSITE" id="PS51925">
    <property type="entry name" value="SWIB_MDM2"/>
    <property type="match status" value="1"/>
</dbReference>
<gene>
    <name evidence="3" type="ORF">UA08_01562</name>
</gene>
<reference evidence="3 4" key="1">
    <citation type="submission" date="2015-06" db="EMBL/GenBank/DDBJ databases">
        <title>Talaromyces atroroseus IBT 11181 draft genome.</title>
        <authorList>
            <person name="Rasmussen K.B."/>
            <person name="Rasmussen S."/>
            <person name="Petersen B."/>
            <person name="Sicheritz-Ponten T."/>
            <person name="Mortensen U.H."/>
            <person name="Thrane U."/>
        </authorList>
    </citation>
    <scope>NUCLEOTIDE SEQUENCE [LARGE SCALE GENOMIC DNA]</scope>
    <source>
        <strain evidence="3 4">IBT 11181</strain>
    </source>
</reference>
<feature type="domain" description="DM2" evidence="2">
    <location>
        <begin position="286"/>
        <end position="363"/>
    </location>
</feature>
<dbReference type="CDD" id="cd10568">
    <property type="entry name" value="SWIB_like"/>
    <property type="match status" value="1"/>
</dbReference>
<dbReference type="PANTHER" id="PTHR13844">
    <property type="entry name" value="SWI/SNF-RELATED MATRIX-ASSOCIATED ACTIN-DEPENDENT REGULATOR OF CHROMATIN SUBFAMILY D"/>
    <property type="match status" value="1"/>
</dbReference>
<organism evidence="3 4">
    <name type="scientific">Talaromyces atroroseus</name>
    <dbReference type="NCBI Taxonomy" id="1441469"/>
    <lineage>
        <taxon>Eukaryota</taxon>
        <taxon>Fungi</taxon>
        <taxon>Dikarya</taxon>
        <taxon>Ascomycota</taxon>
        <taxon>Pezizomycotina</taxon>
        <taxon>Eurotiomycetes</taxon>
        <taxon>Eurotiomycetidae</taxon>
        <taxon>Eurotiales</taxon>
        <taxon>Trichocomaceae</taxon>
        <taxon>Talaromyces</taxon>
        <taxon>Talaromyces sect. Trachyspermi</taxon>
    </lineage>
</organism>
<dbReference type="Pfam" id="PF02201">
    <property type="entry name" value="SWIB"/>
    <property type="match status" value="1"/>
</dbReference>
<feature type="region of interest" description="Disordered" evidence="1">
    <location>
        <begin position="1"/>
        <end position="43"/>
    </location>
</feature>
<dbReference type="OrthoDB" id="10263741at2759"/>
<dbReference type="InterPro" id="IPR019835">
    <property type="entry name" value="SWIB_domain"/>
</dbReference>
<comment type="caution">
    <text evidence="3">The sequence shown here is derived from an EMBL/GenBank/DDBJ whole genome shotgun (WGS) entry which is preliminary data.</text>
</comment>
<feature type="region of interest" description="Disordered" evidence="1">
    <location>
        <begin position="62"/>
        <end position="87"/>
    </location>
</feature>
<feature type="compositionally biased region" description="Pro residues" evidence="1">
    <location>
        <begin position="32"/>
        <end position="41"/>
    </location>
</feature>